<name>A0A6G0XQE2_9STRA</name>
<evidence type="ECO:0000313" key="2">
    <source>
        <dbReference type="Proteomes" id="UP000481153"/>
    </source>
</evidence>
<comment type="caution">
    <text evidence="1">The sequence shown here is derived from an EMBL/GenBank/DDBJ whole genome shotgun (WGS) entry which is preliminary data.</text>
</comment>
<gene>
    <name evidence="1" type="ORF">Ae201684_002613</name>
</gene>
<accession>A0A6G0XQE2</accession>
<organism evidence="1 2">
    <name type="scientific">Aphanomyces euteiches</name>
    <dbReference type="NCBI Taxonomy" id="100861"/>
    <lineage>
        <taxon>Eukaryota</taxon>
        <taxon>Sar</taxon>
        <taxon>Stramenopiles</taxon>
        <taxon>Oomycota</taxon>
        <taxon>Saprolegniomycetes</taxon>
        <taxon>Saprolegniales</taxon>
        <taxon>Verrucalvaceae</taxon>
        <taxon>Aphanomyces</taxon>
    </lineage>
</organism>
<dbReference type="VEuPathDB" id="FungiDB:AeMF1_012319"/>
<dbReference type="AlphaFoldDB" id="A0A6G0XQE2"/>
<reference evidence="1 2" key="1">
    <citation type="submission" date="2019-07" db="EMBL/GenBank/DDBJ databases">
        <title>Genomics analysis of Aphanomyces spp. identifies a new class of oomycete effector associated with host adaptation.</title>
        <authorList>
            <person name="Gaulin E."/>
        </authorList>
    </citation>
    <scope>NUCLEOTIDE SEQUENCE [LARGE SCALE GENOMIC DNA]</scope>
    <source>
        <strain evidence="1 2">ATCC 201684</strain>
    </source>
</reference>
<protein>
    <submittedName>
        <fullName evidence="1">Uncharacterized protein</fullName>
    </submittedName>
</protein>
<dbReference type="EMBL" id="VJMJ01000027">
    <property type="protein sequence ID" value="KAF0742520.1"/>
    <property type="molecule type" value="Genomic_DNA"/>
</dbReference>
<keyword evidence="2" id="KW-1185">Reference proteome</keyword>
<proteinExistence type="predicted"/>
<sequence>MFRDKATDKTLLQDMVRKSQRRLVHLSTGHRLCHALDDETKQLPDISPPKIGARNVSFRLPAHHGHKYAIPDDTNGFDVHDAPDLPKIHPHVVAVSTSITQDEVVNNNTVVVETDNRALYRQAMADIKDINALGAKRLFKKDKSKSPEARLSSRDAARQWFRNLQSSAHELAPSS</sequence>
<dbReference type="Proteomes" id="UP000481153">
    <property type="component" value="Unassembled WGS sequence"/>
</dbReference>
<evidence type="ECO:0000313" key="1">
    <source>
        <dbReference type="EMBL" id="KAF0742520.1"/>
    </source>
</evidence>